<dbReference type="AlphaFoldDB" id="A0A6N9TPG0"/>
<evidence type="ECO:0000256" key="1">
    <source>
        <dbReference type="SAM" id="MobiDB-lite"/>
    </source>
</evidence>
<evidence type="ECO:0000313" key="3">
    <source>
        <dbReference type="Proteomes" id="UP000469346"/>
    </source>
</evidence>
<feature type="region of interest" description="Disordered" evidence="1">
    <location>
        <begin position="64"/>
        <end position="87"/>
    </location>
</feature>
<dbReference type="EMBL" id="JAAGRR010000126">
    <property type="protein sequence ID" value="NDY43161.1"/>
    <property type="molecule type" value="Genomic_DNA"/>
</dbReference>
<dbReference type="Proteomes" id="UP000469346">
    <property type="component" value="Unassembled WGS sequence"/>
</dbReference>
<dbReference type="RefSeq" id="WP_163299275.1">
    <property type="nucleotide sequence ID" value="NZ_JAAGRR010000126.1"/>
</dbReference>
<comment type="caution">
    <text evidence="2">The sequence shown here is derived from an EMBL/GenBank/DDBJ whole genome shotgun (WGS) entry which is preliminary data.</text>
</comment>
<evidence type="ECO:0008006" key="4">
    <source>
        <dbReference type="Google" id="ProtNLM"/>
    </source>
</evidence>
<organism evidence="2 3">
    <name type="scientific">Dissulfurirhabdus thermomarina</name>
    <dbReference type="NCBI Taxonomy" id="1765737"/>
    <lineage>
        <taxon>Bacteria</taxon>
        <taxon>Deltaproteobacteria</taxon>
        <taxon>Dissulfurirhabdaceae</taxon>
        <taxon>Dissulfurirhabdus</taxon>
    </lineage>
</organism>
<evidence type="ECO:0000313" key="2">
    <source>
        <dbReference type="EMBL" id="NDY43161.1"/>
    </source>
</evidence>
<sequence>MTPGVDAAGGLVLAILAPVPGAVVAPGRPVPVRVQVCLACGRPSGTAGGLLDVTARLVPAGAGAEHRTSLEPAGEPGAFSGALRPPGAGGMRLTVEAVDRETGAAGRAAVAIEVREDSPSP</sequence>
<proteinExistence type="predicted"/>
<name>A0A6N9TPG0_DISTH</name>
<gene>
    <name evidence="2" type="ORF">G3N55_09950</name>
</gene>
<reference evidence="2 3" key="1">
    <citation type="submission" date="2020-02" db="EMBL/GenBank/DDBJ databases">
        <title>Comparative genomics of sulfur disproportionating microorganisms.</title>
        <authorList>
            <person name="Ward L.M."/>
            <person name="Bertran E."/>
            <person name="Johnston D.T."/>
        </authorList>
    </citation>
    <scope>NUCLEOTIDE SEQUENCE [LARGE SCALE GENOMIC DNA]</scope>
    <source>
        <strain evidence="2 3">DSM 100025</strain>
    </source>
</reference>
<protein>
    <recommendedName>
        <fullName evidence="4">YtkA-like domain-containing protein</fullName>
    </recommendedName>
</protein>
<keyword evidence="3" id="KW-1185">Reference proteome</keyword>
<accession>A0A6N9TPG0</accession>